<dbReference type="InterPro" id="IPR042257">
    <property type="entry name" value="DGOK_C"/>
</dbReference>
<dbReference type="GO" id="GO:0008671">
    <property type="term" value="F:2-dehydro-3-deoxygalactonokinase activity"/>
    <property type="evidence" value="ECO:0007669"/>
    <property type="project" value="InterPro"/>
</dbReference>
<dbReference type="InterPro" id="IPR042258">
    <property type="entry name" value="DGOK_N"/>
</dbReference>
<organism evidence="1 2">
    <name type="scientific">Limnohabitans parvus II-B4</name>
    <dbReference type="NCBI Taxonomy" id="1293052"/>
    <lineage>
        <taxon>Bacteria</taxon>
        <taxon>Pseudomonadati</taxon>
        <taxon>Pseudomonadota</taxon>
        <taxon>Betaproteobacteria</taxon>
        <taxon>Burkholderiales</taxon>
        <taxon>Comamonadaceae</taxon>
        <taxon>Limnohabitans</taxon>
    </lineage>
</organism>
<gene>
    <name evidence="1" type="ORF">B9Z37_02675</name>
</gene>
<name>A0A315EFG5_9BURK</name>
<keyword evidence="1" id="KW-0808">Transferase</keyword>
<comment type="caution">
    <text evidence="1">The sequence shown here is derived from an EMBL/GenBank/DDBJ whole genome shotgun (WGS) entry which is preliminary data.</text>
</comment>
<dbReference type="InterPro" id="IPR007729">
    <property type="entry name" value="DGOK"/>
</dbReference>
<dbReference type="EMBL" id="NESN01000001">
    <property type="protein sequence ID" value="PUE55889.1"/>
    <property type="molecule type" value="Genomic_DNA"/>
</dbReference>
<evidence type="ECO:0000313" key="1">
    <source>
        <dbReference type="EMBL" id="PUE55889.1"/>
    </source>
</evidence>
<dbReference type="OrthoDB" id="256574at2"/>
<accession>A0A315EFG5</accession>
<dbReference type="Proteomes" id="UP000250790">
    <property type="component" value="Unassembled WGS sequence"/>
</dbReference>
<evidence type="ECO:0000313" key="2">
    <source>
        <dbReference type="Proteomes" id="UP000250790"/>
    </source>
</evidence>
<dbReference type="Pfam" id="PF05035">
    <property type="entry name" value="DGOK"/>
    <property type="match status" value="1"/>
</dbReference>
<reference evidence="1 2" key="1">
    <citation type="submission" date="2017-04" db="EMBL/GenBank/DDBJ databases">
        <title>Unexpected and diverse lifestyles within the genus Limnohabitans.</title>
        <authorList>
            <person name="Kasalicky V."/>
            <person name="Mehrshad M."/>
            <person name="Andrei S.-A."/>
            <person name="Salcher M."/>
            <person name="Kratochvilova H."/>
            <person name="Simek K."/>
            <person name="Ghai R."/>
        </authorList>
    </citation>
    <scope>NUCLEOTIDE SEQUENCE [LARGE SCALE GENOMIC DNA]</scope>
    <source>
        <strain evidence="1 2">II-B4</strain>
    </source>
</reference>
<dbReference type="Gene3D" id="3.30.420.310">
    <property type="entry name" value="2-keto-3-deoxy-galactonokinase, C-terminal domain"/>
    <property type="match status" value="1"/>
</dbReference>
<protein>
    <submittedName>
        <fullName evidence="1">2-dehydro-3-deoxygalactonokinase</fullName>
    </submittedName>
</protein>
<sequence length="300" mass="32412">MRALIAIDWGTSSLRGARLSVTGQVLESREFARGILTVPPGQFEAVFNELFGDWMAAPHALCLISGMAGSRQGWQEAPYCPCPAGFAELGQHLLWLQADRIALVPGLSCMNPDTLNTPDVMRGEEVQLFGALQLAERNTATLVLPGTHSKWVQVEHGRVTRFSTFMTGEVYALLSQHSILGKTLDLNGTFDETAFLQGVDQSQQAGSVLNKVFAVRTLGLFERLSAAVLPSYLSGLLIGEELRHQNVPPAQGPVILIGSDALTLRYTLALRHLGIACQSRGAEATWAGLHALATKLTNKP</sequence>
<dbReference type="AlphaFoldDB" id="A0A315EFG5"/>
<proteinExistence type="predicted"/>
<dbReference type="RefSeq" id="WP_108311875.1">
    <property type="nucleotide sequence ID" value="NZ_NESN01000001.1"/>
</dbReference>
<keyword evidence="1" id="KW-0418">Kinase</keyword>
<dbReference type="Gene3D" id="3.30.420.300">
    <property type="entry name" value="2-keto-3-deoxy-galactonokinase, substrate binding domain"/>
    <property type="match status" value="1"/>
</dbReference>
<dbReference type="GO" id="GO:0034194">
    <property type="term" value="P:D-galactonate catabolic process"/>
    <property type="evidence" value="ECO:0007669"/>
    <property type="project" value="InterPro"/>
</dbReference>
<keyword evidence="2" id="KW-1185">Reference proteome</keyword>
<dbReference type="CDD" id="cd24012">
    <property type="entry name" value="ASKHA_NBD_KDGal-kinase"/>
    <property type="match status" value="1"/>
</dbReference>